<dbReference type="PANTHER" id="PTHR43798">
    <property type="entry name" value="MONOACYLGLYCEROL LIPASE"/>
    <property type="match status" value="1"/>
</dbReference>
<organism evidence="2 3">
    <name type="scientific">Paeniglutamicibacter psychrophenolicus</name>
    <dbReference type="NCBI Taxonomy" id="257454"/>
    <lineage>
        <taxon>Bacteria</taxon>
        <taxon>Bacillati</taxon>
        <taxon>Actinomycetota</taxon>
        <taxon>Actinomycetes</taxon>
        <taxon>Micrococcales</taxon>
        <taxon>Micrococcaceae</taxon>
        <taxon>Paeniglutamicibacter</taxon>
    </lineage>
</organism>
<feature type="domain" description="AB hydrolase-1" evidence="1">
    <location>
        <begin position="29"/>
        <end position="252"/>
    </location>
</feature>
<proteinExistence type="predicted"/>
<dbReference type="InterPro" id="IPR000073">
    <property type="entry name" value="AB_hydrolase_1"/>
</dbReference>
<dbReference type="InterPro" id="IPR050266">
    <property type="entry name" value="AB_hydrolase_sf"/>
</dbReference>
<dbReference type="EMBL" id="JAGIOE010000001">
    <property type="protein sequence ID" value="MBP2372828.1"/>
    <property type="molecule type" value="Genomic_DNA"/>
</dbReference>
<dbReference type="RefSeq" id="WP_209906089.1">
    <property type="nucleotide sequence ID" value="NZ_BAAAMI010000019.1"/>
</dbReference>
<dbReference type="SUPFAM" id="SSF53474">
    <property type="entry name" value="alpha/beta-Hydrolases"/>
    <property type="match status" value="1"/>
</dbReference>
<comment type="caution">
    <text evidence="2">The sequence shown here is derived from an EMBL/GenBank/DDBJ whole genome shotgun (WGS) entry which is preliminary data.</text>
</comment>
<dbReference type="Pfam" id="PF00561">
    <property type="entry name" value="Abhydrolase_1"/>
    <property type="match status" value="1"/>
</dbReference>
<dbReference type="Proteomes" id="UP000766570">
    <property type="component" value="Unassembled WGS sequence"/>
</dbReference>
<sequence>MTATAITSGLTLVGSKRLFIETAGTGPDIVMVHGLGGTTNFFEPLVASLADRFRVARYDFNGHGRSPLAEELTLESLVAELALVIESRTVSGRAHLVGHSMGTLIVQQLASTRPDLVQDVVLLGPVREQAPAAQDATRARAALVRDKGMVAVADAIANGATAAEAAIENPLVRPFVREMLLGQDPEAYAQACEALAGARNPDLSTIESRVLLLTGNEDKVSTPAANEAMAAELDRAEMLVAPGTGHWTVPEAPDFVVAAVLDFLADARRLPTPSKTCACSSDGCTSGRTKTITIPIRKID</sequence>
<dbReference type="PRINTS" id="PR00111">
    <property type="entry name" value="ABHYDROLASE"/>
</dbReference>
<evidence type="ECO:0000259" key="1">
    <source>
        <dbReference type="Pfam" id="PF00561"/>
    </source>
</evidence>
<dbReference type="Gene3D" id="3.40.50.1820">
    <property type="entry name" value="alpha/beta hydrolase"/>
    <property type="match status" value="1"/>
</dbReference>
<dbReference type="InterPro" id="IPR029058">
    <property type="entry name" value="AB_hydrolase_fold"/>
</dbReference>
<accession>A0ABS4W9M0</accession>
<name>A0ABS4W9M0_9MICC</name>
<protein>
    <submittedName>
        <fullName evidence="2">Pimeloyl-ACP methyl ester carboxylesterase</fullName>
    </submittedName>
</protein>
<evidence type="ECO:0000313" key="2">
    <source>
        <dbReference type="EMBL" id="MBP2372828.1"/>
    </source>
</evidence>
<reference evidence="2 3" key="1">
    <citation type="submission" date="2021-03" db="EMBL/GenBank/DDBJ databases">
        <title>Sequencing the genomes of 1000 actinobacteria strains.</title>
        <authorList>
            <person name="Klenk H.-P."/>
        </authorList>
    </citation>
    <scope>NUCLEOTIDE SEQUENCE [LARGE SCALE GENOMIC DNA]</scope>
    <source>
        <strain evidence="2 3">DSM 15454</strain>
    </source>
</reference>
<keyword evidence="3" id="KW-1185">Reference proteome</keyword>
<evidence type="ECO:0000313" key="3">
    <source>
        <dbReference type="Proteomes" id="UP000766570"/>
    </source>
</evidence>
<gene>
    <name evidence="2" type="ORF">JOF46_000740</name>
</gene>
<dbReference type="PANTHER" id="PTHR43798:SF33">
    <property type="entry name" value="HYDROLASE, PUTATIVE (AFU_ORTHOLOGUE AFUA_2G14860)-RELATED"/>
    <property type="match status" value="1"/>
</dbReference>